<organism evidence="2 3">
    <name type="scientific">Pengzhenrongella frigida</name>
    <dbReference type="NCBI Taxonomy" id="1259133"/>
    <lineage>
        <taxon>Bacteria</taxon>
        <taxon>Bacillati</taxon>
        <taxon>Actinomycetota</taxon>
        <taxon>Actinomycetes</taxon>
        <taxon>Micrococcales</taxon>
        <taxon>Pengzhenrongella</taxon>
    </lineage>
</organism>
<dbReference type="Proteomes" id="UP000293764">
    <property type="component" value="Unassembled WGS sequence"/>
</dbReference>
<comment type="caution">
    <text evidence="2">The sequence shown here is derived from an EMBL/GenBank/DDBJ whole genome shotgun (WGS) entry which is preliminary data.</text>
</comment>
<evidence type="ECO:0000313" key="2">
    <source>
        <dbReference type="EMBL" id="RYV49577.1"/>
    </source>
</evidence>
<dbReference type="Pfam" id="PF08378">
    <property type="entry name" value="NERD"/>
    <property type="match status" value="1"/>
</dbReference>
<evidence type="ECO:0000259" key="1">
    <source>
        <dbReference type="PROSITE" id="PS50965"/>
    </source>
</evidence>
<name>A0A4Q5MZB4_9MICO</name>
<sequence length="249" mass="27151">MSSTLTVRRWRRFGADRLVVTEDTGERVGWIDLRSGQITVDRPTGEAALRLAAQEYLRADVSELVLPVVRGPRDAFDELVADEISTARPGAHSRQDESLGARLERLVPSGWLVLHDVPVGLQGGLLDHLLIGPGGVYTIRSYAHPGSAACLSRTGIVIDGRPTHYLRDAQLEQSRVEELLRNSAGVVVEVRAVIVLDAVILATPVRPEAALVTVRDDVPDVFRRVPPRLAATKVEAIRAAAGRRSTWTV</sequence>
<dbReference type="RefSeq" id="WP_130104072.1">
    <property type="nucleotide sequence ID" value="NZ_SDWW01000063.1"/>
</dbReference>
<keyword evidence="3" id="KW-1185">Reference proteome</keyword>
<dbReference type="AlphaFoldDB" id="A0A4Q5MZB4"/>
<accession>A0A4Q5MZB4</accession>
<proteinExistence type="predicted"/>
<feature type="domain" description="NERD" evidence="1">
    <location>
        <begin position="91"/>
        <end position="203"/>
    </location>
</feature>
<protein>
    <submittedName>
        <fullName evidence="2">NERD domain-containing protein</fullName>
    </submittedName>
</protein>
<dbReference type="InterPro" id="IPR011528">
    <property type="entry name" value="NERD"/>
</dbReference>
<dbReference type="EMBL" id="SDWW01000063">
    <property type="protein sequence ID" value="RYV49577.1"/>
    <property type="molecule type" value="Genomic_DNA"/>
</dbReference>
<reference evidence="2 3" key="1">
    <citation type="submission" date="2019-01" db="EMBL/GenBank/DDBJ databases">
        <title>Novel species of Cellulomonas.</title>
        <authorList>
            <person name="Liu Q."/>
            <person name="Xin Y.-H."/>
        </authorList>
    </citation>
    <scope>NUCLEOTIDE SEQUENCE [LARGE SCALE GENOMIC DNA]</scope>
    <source>
        <strain evidence="2 3">HLT2-17</strain>
    </source>
</reference>
<gene>
    <name evidence="2" type="ORF">EUA98_17965</name>
</gene>
<dbReference type="OrthoDB" id="5793358at2"/>
<evidence type="ECO:0000313" key="3">
    <source>
        <dbReference type="Proteomes" id="UP000293764"/>
    </source>
</evidence>
<dbReference type="PROSITE" id="PS50965">
    <property type="entry name" value="NERD"/>
    <property type="match status" value="1"/>
</dbReference>